<dbReference type="GO" id="GO:0006508">
    <property type="term" value="P:proteolysis"/>
    <property type="evidence" value="ECO:0007669"/>
    <property type="project" value="UniProtKB-KW"/>
</dbReference>
<keyword evidence="2" id="KW-0645">Protease</keyword>
<dbReference type="PANTHER" id="PTHR37826:SF2">
    <property type="entry name" value="ZINC-RIBBON DOMAIN-CONTAINING PROTEIN"/>
    <property type="match status" value="1"/>
</dbReference>
<reference evidence="2 3" key="1">
    <citation type="submission" date="2016-10" db="EMBL/GenBank/DDBJ databases">
        <authorList>
            <person name="de Groot N.N."/>
        </authorList>
    </citation>
    <scope>NUCLEOTIDE SEQUENCE [LARGE SCALE GENOMIC DNA]</scope>
    <source>
        <strain evidence="2 3">DSM 21039</strain>
    </source>
</reference>
<dbReference type="OrthoDB" id="9764015at2"/>
<dbReference type="CDD" id="cd03408">
    <property type="entry name" value="SPFH_like_u1"/>
    <property type="match status" value="1"/>
</dbReference>
<dbReference type="EMBL" id="FOBB01000003">
    <property type="protein sequence ID" value="SEM12895.1"/>
    <property type="molecule type" value="Genomic_DNA"/>
</dbReference>
<dbReference type="Pfam" id="PF13421">
    <property type="entry name" value="Band_7_1"/>
    <property type="match status" value="1"/>
</dbReference>
<dbReference type="PANTHER" id="PTHR37826">
    <property type="entry name" value="FLOTILLIN BAND_7_5 DOMAIN PROTEIN"/>
    <property type="match status" value="1"/>
</dbReference>
<protein>
    <submittedName>
        <fullName evidence="2">Membrane protease subunit, stomatin/prohibitin family, contains C-terminal Zn-ribbon domain</fullName>
    </submittedName>
</protein>
<evidence type="ECO:0000259" key="1">
    <source>
        <dbReference type="Pfam" id="PF13421"/>
    </source>
</evidence>
<keyword evidence="2" id="KW-0378">Hydrolase</keyword>
<organism evidence="2 3">
    <name type="scientific">Chitinophaga rupis</name>
    <dbReference type="NCBI Taxonomy" id="573321"/>
    <lineage>
        <taxon>Bacteria</taxon>
        <taxon>Pseudomonadati</taxon>
        <taxon>Bacteroidota</taxon>
        <taxon>Chitinophagia</taxon>
        <taxon>Chitinophagales</taxon>
        <taxon>Chitinophagaceae</taxon>
        <taxon>Chitinophaga</taxon>
    </lineage>
</organism>
<evidence type="ECO:0000313" key="3">
    <source>
        <dbReference type="Proteomes" id="UP000198984"/>
    </source>
</evidence>
<name>A0A1H7VVQ0_9BACT</name>
<evidence type="ECO:0000313" key="2">
    <source>
        <dbReference type="EMBL" id="SEM12895.1"/>
    </source>
</evidence>
<accession>A0A1H7VVQ0</accession>
<proteinExistence type="predicted"/>
<dbReference type="AlphaFoldDB" id="A0A1H7VVQ0"/>
<dbReference type="GO" id="GO:0008233">
    <property type="term" value="F:peptidase activity"/>
    <property type="evidence" value="ECO:0007669"/>
    <property type="project" value="UniProtKB-KW"/>
</dbReference>
<dbReference type="InterPro" id="IPR033880">
    <property type="entry name" value="SPFH_YdjI"/>
</dbReference>
<sequence length="325" mass="36959">MGLLDATKNQFRSVITWDDPQEWEIFRKFTGRNDEIKNASTLVIQPGQGCIFTYEGKIEGTFSEPGMYNLETDNKPFITTLKKFLNFFESEHKTGLWFYRTAEIVNIRWGTRIPITYNDPVYSFPVNLRAYGNFSIRIVQAAEFFTRIVAAKSVYYAYDLQELLLSRISQPIGQYLANAKFSYAEVDRNLEKIAADAAEKTVKEFEEFGFTLLDFRIEGAAFDEETNKRIGGISDVQADVKAAQLAGVPFETLQKMMAMREAAKNEGGQAAHVITALNMNQPAPQPAASTPSVKDRLKALKELFDEGLLDEEEYKLKKQELMKEL</sequence>
<dbReference type="STRING" id="573321.SAMN04488505_103452"/>
<gene>
    <name evidence="2" type="ORF">SAMN04488505_103452</name>
</gene>
<dbReference type="RefSeq" id="WP_089913256.1">
    <property type="nucleotide sequence ID" value="NZ_FOBB01000003.1"/>
</dbReference>
<keyword evidence="3" id="KW-1185">Reference proteome</keyword>
<feature type="domain" description="SPFH" evidence="1">
    <location>
        <begin position="28"/>
        <end position="231"/>
    </location>
</feature>
<dbReference type="Proteomes" id="UP000198984">
    <property type="component" value="Unassembled WGS sequence"/>
</dbReference>